<dbReference type="eggNOG" id="COG3344">
    <property type="taxonomic scope" value="Bacteria"/>
</dbReference>
<dbReference type="PANTHER" id="PTHR34047:SF3">
    <property type="entry name" value="BLR2052 PROTEIN"/>
    <property type="match status" value="1"/>
</dbReference>
<proteinExistence type="predicted"/>
<dbReference type="NCBIfam" id="TIGR04416">
    <property type="entry name" value="group_II_RT_mat"/>
    <property type="match status" value="1"/>
</dbReference>
<dbReference type="HOGENOM" id="CLU_013584_2_0_9"/>
<dbReference type="InterPro" id="IPR051083">
    <property type="entry name" value="GrpII_Intron_Splice-Mob/Def"/>
</dbReference>
<dbReference type="InterPro" id="IPR030931">
    <property type="entry name" value="Group_II_RT_mat"/>
</dbReference>
<dbReference type="Pfam" id="PF08388">
    <property type="entry name" value="GIIM"/>
    <property type="match status" value="1"/>
</dbReference>
<organism evidence="2 3">
    <name type="scientific">[Clostridium] citroniae WAL-17108</name>
    <dbReference type="NCBI Taxonomy" id="742733"/>
    <lineage>
        <taxon>Bacteria</taxon>
        <taxon>Bacillati</taxon>
        <taxon>Bacillota</taxon>
        <taxon>Clostridia</taxon>
        <taxon>Lachnospirales</taxon>
        <taxon>Lachnospiraceae</taxon>
        <taxon>Enterocloster</taxon>
    </lineage>
</organism>
<evidence type="ECO:0000313" key="3">
    <source>
        <dbReference type="Proteomes" id="UP000003763"/>
    </source>
</evidence>
<dbReference type="PANTHER" id="PTHR34047">
    <property type="entry name" value="NUCLEAR INTRON MATURASE 1, MITOCHONDRIAL-RELATED"/>
    <property type="match status" value="1"/>
</dbReference>
<dbReference type="EMBL" id="ADLJ01000055">
    <property type="protein sequence ID" value="EHE95238.1"/>
    <property type="molecule type" value="Genomic_DNA"/>
</dbReference>
<dbReference type="PROSITE" id="PS50878">
    <property type="entry name" value="RT_POL"/>
    <property type="match status" value="1"/>
</dbReference>
<dbReference type="InterPro" id="IPR000477">
    <property type="entry name" value="RT_dom"/>
</dbReference>
<dbReference type="AlphaFoldDB" id="G5HTB7"/>
<name>G5HTB7_9FIRM</name>
<accession>G5HTB7</accession>
<dbReference type="RefSeq" id="WP_007871059.1">
    <property type="nucleotide sequence ID" value="NZ_JH376434.1"/>
</dbReference>
<dbReference type="InterPro" id="IPR043502">
    <property type="entry name" value="DNA/RNA_pol_sf"/>
</dbReference>
<dbReference type="SUPFAM" id="SSF56672">
    <property type="entry name" value="DNA/RNA polymerases"/>
    <property type="match status" value="1"/>
</dbReference>
<gene>
    <name evidence="2" type="ORF">HMPREF9469_05829</name>
</gene>
<reference evidence="2 3" key="1">
    <citation type="submission" date="2011-08" db="EMBL/GenBank/DDBJ databases">
        <title>The Genome Sequence of Clostridium citroniae WAL-17108.</title>
        <authorList>
            <consortium name="The Broad Institute Genome Sequencing Platform"/>
            <person name="Earl A."/>
            <person name="Ward D."/>
            <person name="Feldgarden M."/>
            <person name="Gevers D."/>
            <person name="Finegold S.M."/>
            <person name="Summanen P.H."/>
            <person name="Molitoris D.R."/>
            <person name="Vaisanen M.L."/>
            <person name="Daigneault M."/>
            <person name="Allen-Vercoe E."/>
            <person name="Young S.K."/>
            <person name="Zeng Q."/>
            <person name="Gargeya S."/>
            <person name="Fitzgerald M."/>
            <person name="Haas B."/>
            <person name="Abouelleil A."/>
            <person name="Alvarado L."/>
            <person name="Arachchi H.M."/>
            <person name="Berlin A."/>
            <person name="Brown A."/>
            <person name="Chapman S.B."/>
            <person name="Chen Z."/>
            <person name="Dunbar C."/>
            <person name="Freedman E."/>
            <person name="Gearin G."/>
            <person name="Gellesch M."/>
            <person name="Goldberg J."/>
            <person name="Griggs A."/>
            <person name="Gujja S."/>
            <person name="Heiman D."/>
            <person name="Howarth C."/>
            <person name="Larson L."/>
            <person name="Lui A."/>
            <person name="MacDonald P.J.P."/>
            <person name="Montmayeur A."/>
            <person name="Murphy C."/>
            <person name="Neiman D."/>
            <person name="Pearson M."/>
            <person name="Priest M."/>
            <person name="Roberts A."/>
            <person name="Saif S."/>
            <person name="Shea T."/>
            <person name="Shenoy N."/>
            <person name="Sisk P."/>
            <person name="Stolte C."/>
            <person name="Sykes S."/>
            <person name="Wortman J."/>
            <person name="Nusbaum C."/>
            <person name="Birren B."/>
        </authorList>
    </citation>
    <scope>NUCLEOTIDE SEQUENCE [LARGE SCALE GENOMIC DNA]</scope>
    <source>
        <strain evidence="2 3">WAL-17108</strain>
    </source>
</reference>
<dbReference type="Pfam" id="PF00078">
    <property type="entry name" value="RVT_1"/>
    <property type="match status" value="1"/>
</dbReference>
<dbReference type="PATRIC" id="fig|742733.3.peg.5988"/>
<evidence type="ECO:0000259" key="1">
    <source>
        <dbReference type="PROSITE" id="PS50878"/>
    </source>
</evidence>
<dbReference type="Proteomes" id="UP000003763">
    <property type="component" value="Unassembled WGS sequence"/>
</dbReference>
<dbReference type="CDD" id="cd01651">
    <property type="entry name" value="RT_G2_intron"/>
    <property type="match status" value="1"/>
</dbReference>
<dbReference type="InterPro" id="IPR013597">
    <property type="entry name" value="Mat_intron_G2"/>
</dbReference>
<sequence length="415" mass="48324">MKEGKTFHISQNEVLNAYKAVKANKGAGGVDGIELEEFDKNWKNRLYVLWNRMSSGCYFPKPVRGVEIPKKNGKVRLLGIPTIEDRVAQMVLRNHIEPFVEPVFHEDSYGYRPGKSALDAVETARKRCFQMRWVIEFDIVGLFNNIEHDKLMRLVENHCKEKWVSLYVKRCLKAPVQMPDGTVCEKNSGTPQGGVISPVLANLFMHYGFDNWMNRKFPNCPWERYADDGLIHCVSRKQAEFVLEMLKEQMQRVGLTIHPEKSKIVFCQRNNEEVPEDVETSFVFLGYCFRPRLVKSGEGKYFMGFTPAVSSDAGKVFREKIKEGIEQQNSTDIVALSERLNPIIRGWMNYFTKFTPSEAFRQGINYVNLTLVRWLRKTRRKARRSYQKAQRLLHQIAMSNIEMFYHWKVGYIPVK</sequence>
<evidence type="ECO:0000313" key="2">
    <source>
        <dbReference type="EMBL" id="EHE95238.1"/>
    </source>
</evidence>
<feature type="domain" description="Reverse transcriptase" evidence="1">
    <location>
        <begin position="49"/>
        <end position="289"/>
    </location>
</feature>
<comment type="caution">
    <text evidence="2">The sequence shown here is derived from an EMBL/GenBank/DDBJ whole genome shotgun (WGS) entry which is preliminary data.</text>
</comment>
<protein>
    <recommendedName>
        <fullName evidence="1">Reverse transcriptase domain-containing protein</fullName>
    </recommendedName>
</protein>